<organism evidence="2 3">
    <name type="scientific">Zea mays</name>
    <name type="common">Maize</name>
    <dbReference type="NCBI Taxonomy" id="4577"/>
    <lineage>
        <taxon>Eukaryota</taxon>
        <taxon>Viridiplantae</taxon>
        <taxon>Streptophyta</taxon>
        <taxon>Embryophyta</taxon>
        <taxon>Tracheophyta</taxon>
        <taxon>Spermatophyta</taxon>
        <taxon>Magnoliopsida</taxon>
        <taxon>Liliopsida</taxon>
        <taxon>Poales</taxon>
        <taxon>Poaceae</taxon>
        <taxon>PACMAD clade</taxon>
        <taxon>Panicoideae</taxon>
        <taxon>Andropogonodae</taxon>
        <taxon>Andropogoneae</taxon>
        <taxon>Tripsacinae</taxon>
        <taxon>Zea</taxon>
    </lineage>
</organism>
<evidence type="ECO:0000256" key="1">
    <source>
        <dbReference type="SAM" id="MobiDB-lite"/>
    </source>
</evidence>
<dbReference type="AlphaFoldDB" id="A0A804PCH7"/>
<dbReference type="InParanoid" id="A0A804PCH7"/>
<feature type="region of interest" description="Disordered" evidence="1">
    <location>
        <begin position="1"/>
        <end position="21"/>
    </location>
</feature>
<reference evidence="3" key="1">
    <citation type="journal article" date="2009" name="Science">
        <title>The B73 maize genome: complexity, diversity, and dynamics.</title>
        <authorList>
            <person name="Schnable P.S."/>
            <person name="Ware D."/>
            <person name="Fulton R.S."/>
            <person name="Stein J.C."/>
            <person name="Wei F."/>
            <person name="Pasternak S."/>
            <person name="Liang C."/>
            <person name="Zhang J."/>
            <person name="Fulton L."/>
            <person name="Graves T.A."/>
            <person name="Minx P."/>
            <person name="Reily A.D."/>
            <person name="Courtney L."/>
            <person name="Kruchowski S.S."/>
            <person name="Tomlinson C."/>
            <person name="Strong C."/>
            <person name="Delehaunty K."/>
            <person name="Fronick C."/>
            <person name="Courtney B."/>
            <person name="Rock S.M."/>
            <person name="Belter E."/>
            <person name="Du F."/>
            <person name="Kim K."/>
            <person name="Abbott R.M."/>
            <person name="Cotton M."/>
            <person name="Levy A."/>
            <person name="Marchetto P."/>
            <person name="Ochoa K."/>
            <person name="Jackson S.M."/>
            <person name="Gillam B."/>
            <person name="Chen W."/>
            <person name="Yan L."/>
            <person name="Higginbotham J."/>
            <person name="Cardenas M."/>
            <person name="Waligorski J."/>
            <person name="Applebaum E."/>
            <person name="Phelps L."/>
            <person name="Falcone J."/>
            <person name="Kanchi K."/>
            <person name="Thane T."/>
            <person name="Scimone A."/>
            <person name="Thane N."/>
            <person name="Henke J."/>
            <person name="Wang T."/>
            <person name="Ruppert J."/>
            <person name="Shah N."/>
            <person name="Rotter K."/>
            <person name="Hodges J."/>
            <person name="Ingenthron E."/>
            <person name="Cordes M."/>
            <person name="Kohlberg S."/>
            <person name="Sgro J."/>
            <person name="Delgado B."/>
            <person name="Mead K."/>
            <person name="Chinwalla A."/>
            <person name="Leonard S."/>
            <person name="Crouse K."/>
            <person name="Collura K."/>
            <person name="Kudrna D."/>
            <person name="Currie J."/>
            <person name="He R."/>
            <person name="Angelova A."/>
            <person name="Rajasekar S."/>
            <person name="Mueller T."/>
            <person name="Lomeli R."/>
            <person name="Scara G."/>
            <person name="Ko A."/>
            <person name="Delaney K."/>
            <person name="Wissotski M."/>
            <person name="Lopez G."/>
            <person name="Campos D."/>
            <person name="Braidotti M."/>
            <person name="Ashley E."/>
            <person name="Golser W."/>
            <person name="Kim H."/>
            <person name="Lee S."/>
            <person name="Lin J."/>
            <person name="Dujmic Z."/>
            <person name="Kim W."/>
            <person name="Talag J."/>
            <person name="Zuccolo A."/>
            <person name="Fan C."/>
            <person name="Sebastian A."/>
            <person name="Kramer M."/>
            <person name="Spiegel L."/>
            <person name="Nascimento L."/>
            <person name="Zutavern T."/>
            <person name="Miller B."/>
            <person name="Ambroise C."/>
            <person name="Muller S."/>
            <person name="Spooner W."/>
            <person name="Narechania A."/>
            <person name="Ren L."/>
            <person name="Wei S."/>
            <person name="Kumari S."/>
            <person name="Faga B."/>
            <person name="Levy M.J."/>
            <person name="McMahan L."/>
            <person name="Van Buren P."/>
            <person name="Vaughn M.W."/>
            <person name="Ying K."/>
            <person name="Yeh C.-T."/>
            <person name="Emrich S.J."/>
            <person name="Jia Y."/>
            <person name="Kalyanaraman A."/>
            <person name="Hsia A.-P."/>
            <person name="Barbazuk W.B."/>
            <person name="Baucom R.S."/>
            <person name="Brutnell T.P."/>
            <person name="Carpita N.C."/>
            <person name="Chaparro C."/>
            <person name="Chia J.-M."/>
            <person name="Deragon J.-M."/>
            <person name="Estill J.C."/>
            <person name="Fu Y."/>
            <person name="Jeddeloh J.A."/>
            <person name="Han Y."/>
            <person name="Lee H."/>
            <person name="Li P."/>
            <person name="Lisch D.R."/>
            <person name="Liu S."/>
            <person name="Liu Z."/>
            <person name="Nagel D.H."/>
            <person name="McCann M.C."/>
            <person name="SanMiguel P."/>
            <person name="Myers A.M."/>
            <person name="Nettleton D."/>
            <person name="Nguyen J."/>
            <person name="Penning B.W."/>
            <person name="Ponnala L."/>
            <person name="Schneider K.L."/>
            <person name="Schwartz D.C."/>
            <person name="Sharma A."/>
            <person name="Soderlund C."/>
            <person name="Springer N.M."/>
            <person name="Sun Q."/>
            <person name="Wang H."/>
            <person name="Waterman M."/>
            <person name="Westerman R."/>
            <person name="Wolfgruber T.K."/>
            <person name="Yang L."/>
            <person name="Yu Y."/>
            <person name="Zhang L."/>
            <person name="Zhou S."/>
            <person name="Zhu Q."/>
            <person name="Bennetzen J.L."/>
            <person name="Dawe R.K."/>
            <person name="Jiang J."/>
            <person name="Jiang N."/>
            <person name="Presting G.G."/>
            <person name="Wessler S.R."/>
            <person name="Aluru S."/>
            <person name="Martienssen R.A."/>
            <person name="Clifton S.W."/>
            <person name="McCombie W.R."/>
            <person name="Wing R.A."/>
            <person name="Wilson R.K."/>
        </authorList>
    </citation>
    <scope>NUCLEOTIDE SEQUENCE [LARGE SCALE GENOMIC DNA]</scope>
    <source>
        <strain evidence="3">cv. B73</strain>
    </source>
</reference>
<evidence type="ECO:0000313" key="2">
    <source>
        <dbReference type="EnsemblPlants" id="Zm00001eb226010_P002"/>
    </source>
</evidence>
<accession>A0A804PCH7</accession>
<evidence type="ECO:0000313" key="3">
    <source>
        <dbReference type="Proteomes" id="UP000007305"/>
    </source>
</evidence>
<reference evidence="2" key="2">
    <citation type="submission" date="2019-07" db="EMBL/GenBank/DDBJ databases">
        <authorList>
            <person name="Seetharam A."/>
            <person name="Woodhouse M."/>
            <person name="Cannon E."/>
        </authorList>
    </citation>
    <scope>NUCLEOTIDE SEQUENCE [LARGE SCALE GENOMIC DNA]</scope>
    <source>
        <strain evidence="2">cv. B73</strain>
    </source>
</reference>
<reference evidence="2" key="3">
    <citation type="submission" date="2021-05" db="UniProtKB">
        <authorList>
            <consortium name="EnsemblPlants"/>
        </authorList>
    </citation>
    <scope>IDENTIFICATION</scope>
    <source>
        <strain evidence="2">cv. B73</strain>
    </source>
</reference>
<sequence length="132" mass="14662">MDSRAFFLSGRGRPPEGSSRQPRLLTFALEHGGGRGRRSCLLSLVGLIFPRLLVPRGIVAKLYVQKSNFAVRRLSCYPSLGRHQTSEVATEYLFPEPRSGGKKAKATADQAPKIRVSSGHLWREWQARSVAD</sequence>
<proteinExistence type="predicted"/>
<name>A0A804PCH7_MAIZE</name>
<gene>
    <name evidence="2" type="primary">LOC100274986</name>
</gene>
<dbReference type="Gramene" id="Zm00001eb226010_T002">
    <property type="protein sequence ID" value="Zm00001eb226010_P002"/>
    <property type="gene ID" value="Zm00001eb226010"/>
</dbReference>
<protein>
    <submittedName>
        <fullName evidence="2">Uncharacterized protein</fullName>
    </submittedName>
</protein>
<dbReference type="Proteomes" id="UP000007305">
    <property type="component" value="Chromosome 5"/>
</dbReference>
<dbReference type="EnsemblPlants" id="Zm00001eb226010_T002">
    <property type="protein sequence ID" value="Zm00001eb226010_P002"/>
    <property type="gene ID" value="Zm00001eb226010"/>
</dbReference>
<keyword evidence="3" id="KW-1185">Reference proteome</keyword>